<feature type="compositionally biased region" description="Basic and acidic residues" evidence="27">
    <location>
        <begin position="572"/>
        <end position="587"/>
    </location>
</feature>
<evidence type="ECO:0000256" key="6">
    <source>
        <dbReference type="ARBA" id="ARBA00011738"/>
    </source>
</evidence>
<feature type="compositionally biased region" description="Low complexity" evidence="27">
    <location>
        <begin position="704"/>
        <end position="713"/>
    </location>
</feature>
<evidence type="ECO:0000256" key="2">
    <source>
        <dbReference type="ARBA" id="ARBA00004114"/>
    </source>
</evidence>
<dbReference type="InterPro" id="IPR000192">
    <property type="entry name" value="Aminotrans_V_dom"/>
</dbReference>
<evidence type="ECO:0000256" key="15">
    <source>
        <dbReference type="ARBA" id="ARBA00023069"/>
    </source>
</evidence>
<keyword evidence="7" id="KW-0963">Cytoplasm</keyword>
<dbReference type="GO" id="GO:0005814">
    <property type="term" value="C:centriole"/>
    <property type="evidence" value="ECO:0007669"/>
    <property type="project" value="UniProtKB-SubCell"/>
</dbReference>
<dbReference type="GO" id="GO:0036064">
    <property type="term" value="C:ciliary basal body"/>
    <property type="evidence" value="ECO:0007669"/>
    <property type="project" value="TreeGrafter"/>
</dbReference>
<evidence type="ECO:0000256" key="11">
    <source>
        <dbReference type="ARBA" id="ARBA00022679"/>
    </source>
</evidence>
<evidence type="ECO:0000256" key="17">
    <source>
        <dbReference type="ARBA" id="ARBA00023273"/>
    </source>
</evidence>
<dbReference type="InterPro" id="IPR032675">
    <property type="entry name" value="LRR_dom_sf"/>
</dbReference>
<dbReference type="FunFam" id="3.80.10.10:FF:000057">
    <property type="entry name" value="Centrosomal protein of 78 kDa"/>
    <property type="match status" value="1"/>
</dbReference>
<dbReference type="Pfam" id="PF00266">
    <property type="entry name" value="Aminotran_5"/>
    <property type="match status" value="1"/>
</dbReference>
<feature type="region of interest" description="Disordered" evidence="27">
    <location>
        <begin position="563"/>
        <end position="593"/>
    </location>
</feature>
<dbReference type="EC" id="2.6.1.52" evidence="25"/>
<comment type="function">
    <text evidence="21">Centriole wall protein that localizes to mature centrioles and regulates centriole and cilia biogenesis. Involved in centrosome duplication: required for efficient PLK4 centrosomal localization and PLK4-induced overduplication of centrioles. Involved in cilium biogenesis and controls cilium length. Acts as a regulator of protein stability by preventing ubiquitination of centrosomal proteins, such as CCP110 and tektins. Associates with the EDVP complex, preventing ubiquitination and degradation of CCP110. Promotes deubiquitination of tektin proteins (TEKT1, TEKT2, TEK3, TEKT4 and TEKT5) via its interaction with USP16.</text>
</comment>
<dbReference type="Gene3D" id="3.80.10.10">
    <property type="entry name" value="Ribonuclease Inhibitor"/>
    <property type="match status" value="2"/>
</dbReference>
<evidence type="ECO:0000256" key="16">
    <source>
        <dbReference type="ARBA" id="ARBA00023212"/>
    </source>
</evidence>
<evidence type="ECO:0000256" key="19">
    <source>
        <dbReference type="ARBA" id="ARBA00049007"/>
    </source>
</evidence>
<comment type="subunit">
    <text evidence="6">Homodimer.</text>
</comment>
<evidence type="ECO:0000256" key="23">
    <source>
        <dbReference type="ARBA" id="ARBA00063880"/>
    </source>
</evidence>
<keyword evidence="15" id="KW-0969">Cilium</keyword>
<evidence type="ECO:0000256" key="7">
    <source>
        <dbReference type="ARBA" id="ARBA00022490"/>
    </source>
</evidence>
<comment type="cofactor">
    <cofactor evidence="1 24">
        <name>pyridoxal 5'-phosphate</name>
        <dbReference type="ChEBI" id="CHEBI:597326"/>
    </cofactor>
</comment>
<comment type="pathway">
    <text evidence="4 25">Amino-acid biosynthesis; L-serine biosynthesis; L-serine from 3-phospho-D-glycerate: step 2/3.</text>
</comment>
<protein>
    <recommendedName>
        <fullName evidence="25">Phosphoserine aminotransferase</fullName>
        <ecNumber evidence="25">2.6.1.52</ecNumber>
    </recommendedName>
</protein>
<evidence type="ECO:0000256" key="22">
    <source>
        <dbReference type="ARBA" id="ARBA00061070"/>
    </source>
</evidence>
<dbReference type="SUPFAM" id="SSF53383">
    <property type="entry name" value="PLP-dependent transferases"/>
    <property type="match status" value="1"/>
</dbReference>
<dbReference type="GO" id="GO:0005813">
    <property type="term" value="C:centrosome"/>
    <property type="evidence" value="ECO:0007669"/>
    <property type="project" value="TreeGrafter"/>
</dbReference>
<keyword evidence="10 25" id="KW-0028">Amino-acid biosynthesis</keyword>
<reference evidence="29 30" key="1">
    <citation type="submission" date="2013-11" db="EMBL/GenBank/DDBJ databases">
        <title>The Damaraland mole rat (Fukomys damarensis) genome and evolution of African mole rats.</title>
        <authorList>
            <person name="Gladyshev V.N."/>
            <person name="Fang X."/>
        </authorList>
    </citation>
    <scope>NUCLEOTIDE SEQUENCE [LARGE SCALE GENOMIC DNA]</scope>
    <source>
        <tissue evidence="29">Liver</tissue>
    </source>
</reference>
<organism evidence="29 30">
    <name type="scientific">Fukomys damarensis</name>
    <name type="common">Damaraland mole rat</name>
    <name type="synonym">Cryptomys damarensis</name>
    <dbReference type="NCBI Taxonomy" id="885580"/>
    <lineage>
        <taxon>Eukaryota</taxon>
        <taxon>Metazoa</taxon>
        <taxon>Chordata</taxon>
        <taxon>Craniata</taxon>
        <taxon>Vertebrata</taxon>
        <taxon>Euteleostomi</taxon>
        <taxon>Mammalia</taxon>
        <taxon>Eutheria</taxon>
        <taxon>Euarchontoglires</taxon>
        <taxon>Glires</taxon>
        <taxon>Rodentia</taxon>
        <taxon>Hystricomorpha</taxon>
        <taxon>Bathyergidae</taxon>
        <taxon>Fukomys</taxon>
    </lineage>
</organism>
<comment type="catalytic activity">
    <reaction evidence="19 25">
        <text>O-phospho-L-serine + 2-oxoglutarate = 3-phosphooxypyruvate + L-glutamate</text>
        <dbReference type="Rhea" id="RHEA:14329"/>
        <dbReference type="ChEBI" id="CHEBI:16810"/>
        <dbReference type="ChEBI" id="CHEBI:18110"/>
        <dbReference type="ChEBI" id="CHEBI:29985"/>
        <dbReference type="ChEBI" id="CHEBI:57524"/>
        <dbReference type="EC" id="2.6.1.52"/>
    </reaction>
</comment>
<evidence type="ECO:0000256" key="1">
    <source>
        <dbReference type="ARBA" id="ARBA00001933"/>
    </source>
</evidence>
<gene>
    <name evidence="29" type="ORF">H920_12707</name>
</gene>
<feature type="compositionally biased region" description="Basic and acidic residues" evidence="27">
    <location>
        <begin position="669"/>
        <end position="689"/>
    </location>
</feature>
<dbReference type="Proteomes" id="UP000028990">
    <property type="component" value="Unassembled WGS sequence"/>
</dbReference>
<comment type="subunit">
    <text evidence="23">Interacts with PLK4. Interacts with FAM161A. Interacts with IFT20; regulating IFT20 stability and localization. Interacts with TTC21A; regulating TTC21A stability and localization. Interacts with USP16; promoting USP16-dependent deubiquitination of tektins. Interacts with DCAF1/VPRBP; promoting localization of the EDVP complex to centrosomes. Interacts with CEP350; promoting CEP78 localization to centrosome and centriole.</text>
</comment>
<dbReference type="UniPathway" id="UPA00135">
    <property type="reaction ID" value="UER00197"/>
</dbReference>
<dbReference type="InterPro" id="IPR022278">
    <property type="entry name" value="Pser_aminoTfrase"/>
</dbReference>
<evidence type="ECO:0000256" key="25">
    <source>
        <dbReference type="RuleBase" id="RU004505"/>
    </source>
</evidence>
<keyword evidence="26" id="KW-0175">Coiled coil</keyword>
<dbReference type="NCBIfam" id="TIGR01364">
    <property type="entry name" value="serC_1"/>
    <property type="match status" value="1"/>
</dbReference>
<evidence type="ECO:0000256" key="21">
    <source>
        <dbReference type="ARBA" id="ARBA00060239"/>
    </source>
</evidence>
<dbReference type="Pfam" id="PF13516">
    <property type="entry name" value="LRR_6"/>
    <property type="match status" value="2"/>
</dbReference>
<dbReference type="GO" id="GO:0030317">
    <property type="term" value="P:flagellated sperm motility"/>
    <property type="evidence" value="ECO:0007669"/>
    <property type="project" value="UniProtKB-ARBA"/>
</dbReference>
<dbReference type="PANTHER" id="PTHR24110:SF3">
    <property type="entry name" value="CENTROSOMAL PROTEIN OF 78 KDA"/>
    <property type="match status" value="1"/>
</dbReference>
<keyword evidence="17" id="KW-0966">Cell projection</keyword>
<evidence type="ECO:0000256" key="4">
    <source>
        <dbReference type="ARBA" id="ARBA00005099"/>
    </source>
</evidence>
<evidence type="ECO:0000256" key="18">
    <source>
        <dbReference type="ARBA" id="ARBA00023299"/>
    </source>
</evidence>
<dbReference type="FunFam" id="3.80.10.10:FF:000070">
    <property type="entry name" value="Centrosomal protein of 78 kDa"/>
    <property type="match status" value="1"/>
</dbReference>
<evidence type="ECO:0000256" key="9">
    <source>
        <dbReference type="ARBA" id="ARBA00022576"/>
    </source>
</evidence>
<dbReference type="Gene3D" id="3.90.1150.10">
    <property type="entry name" value="Aspartate Aminotransferase, domain 1"/>
    <property type="match status" value="1"/>
</dbReference>
<feature type="domain" description="Aminotransferase class V" evidence="28">
    <location>
        <begin position="815"/>
        <end position="1151"/>
    </location>
</feature>
<name>A0A091D5Y3_FUKDA</name>
<dbReference type="EMBL" id="KN123317">
    <property type="protein sequence ID" value="KFO25903.1"/>
    <property type="molecule type" value="Genomic_DNA"/>
</dbReference>
<dbReference type="InterPro" id="IPR015421">
    <property type="entry name" value="PyrdxlP-dep_Trfase_major"/>
</dbReference>
<dbReference type="InterPro" id="IPR001611">
    <property type="entry name" value="Leu-rich_rpt"/>
</dbReference>
<dbReference type="CDD" id="cd00611">
    <property type="entry name" value="PSAT_like"/>
    <property type="match status" value="1"/>
</dbReference>
<evidence type="ECO:0000256" key="3">
    <source>
        <dbReference type="ARBA" id="ARBA00004120"/>
    </source>
</evidence>
<comment type="similarity">
    <text evidence="5">Belongs to the class-V pyridoxal-phosphate-dependent aminotransferase family. SerC subfamily.</text>
</comment>
<dbReference type="PROSITE" id="PS00595">
    <property type="entry name" value="AA_TRANSFER_CLASS_5"/>
    <property type="match status" value="1"/>
</dbReference>
<dbReference type="SMART" id="SM00368">
    <property type="entry name" value="LRR_RI"/>
    <property type="match status" value="3"/>
</dbReference>
<keyword evidence="11 25" id="KW-0808">Transferase</keyword>
<dbReference type="SUPFAM" id="SSF52047">
    <property type="entry name" value="RNI-like"/>
    <property type="match status" value="1"/>
</dbReference>
<keyword evidence="9 25" id="KW-0032">Aminotransferase</keyword>
<dbReference type="InterPro" id="IPR015422">
    <property type="entry name" value="PyrdxlP-dep_Trfase_small"/>
</dbReference>
<dbReference type="FunFam" id="3.90.1150.10:FF:000121">
    <property type="entry name" value="Phosphoserine aminotransferase"/>
    <property type="match status" value="1"/>
</dbReference>
<evidence type="ECO:0000256" key="10">
    <source>
        <dbReference type="ARBA" id="ARBA00022605"/>
    </source>
</evidence>
<evidence type="ECO:0000256" key="12">
    <source>
        <dbReference type="ARBA" id="ARBA00022794"/>
    </source>
</evidence>
<dbReference type="UniPathway" id="UPA00244">
    <property type="reaction ID" value="UER00311"/>
</dbReference>
<keyword evidence="12" id="KW-0970">Cilium biogenesis/degradation</keyword>
<dbReference type="Gene3D" id="3.40.640.10">
    <property type="entry name" value="Type I PLP-dependent aspartate aminotransferase-like (Major domain)"/>
    <property type="match status" value="1"/>
</dbReference>
<evidence type="ECO:0000256" key="26">
    <source>
        <dbReference type="SAM" id="Coils"/>
    </source>
</evidence>
<dbReference type="GO" id="GO:0006564">
    <property type="term" value="P:L-serine biosynthetic process"/>
    <property type="evidence" value="ECO:0007669"/>
    <property type="project" value="UniProtKB-KW"/>
</dbReference>
<dbReference type="InterPro" id="IPR020578">
    <property type="entry name" value="Aminotrans_V_PyrdxlP_BS"/>
</dbReference>
<feature type="region of interest" description="Disordered" evidence="27">
    <location>
        <begin position="655"/>
        <end position="720"/>
    </location>
</feature>
<evidence type="ECO:0000259" key="28">
    <source>
        <dbReference type="Pfam" id="PF00266"/>
    </source>
</evidence>
<evidence type="ECO:0000313" key="30">
    <source>
        <dbReference type="Proteomes" id="UP000028990"/>
    </source>
</evidence>
<dbReference type="GO" id="GO:0044782">
    <property type="term" value="P:cilium organization"/>
    <property type="evidence" value="ECO:0007669"/>
    <property type="project" value="TreeGrafter"/>
</dbReference>
<dbReference type="PRINTS" id="PR02062">
    <property type="entry name" value="CENTROSOME78"/>
</dbReference>
<dbReference type="HAMAP" id="MF_00160">
    <property type="entry name" value="SerC_aminotrans_5"/>
    <property type="match status" value="1"/>
</dbReference>
<evidence type="ECO:0000256" key="5">
    <source>
        <dbReference type="ARBA" id="ARBA00006904"/>
    </source>
</evidence>
<feature type="region of interest" description="Disordered" evidence="27">
    <location>
        <begin position="429"/>
        <end position="453"/>
    </location>
</feature>
<evidence type="ECO:0000256" key="24">
    <source>
        <dbReference type="RuleBase" id="RU004504"/>
    </source>
</evidence>
<dbReference type="NCBIfam" id="NF003764">
    <property type="entry name" value="PRK05355.1"/>
    <property type="match status" value="1"/>
</dbReference>
<keyword evidence="30" id="KW-1185">Reference proteome</keyword>
<dbReference type="STRING" id="885580.ENSFDAP00000013480"/>
<dbReference type="PANTHER" id="PTHR24110">
    <property type="entry name" value="CENTROSOMAL PROTEIN OF 78 KDA"/>
    <property type="match status" value="1"/>
</dbReference>
<keyword evidence="18 25" id="KW-0718">Serine biosynthesis</keyword>
<comment type="subcellular location">
    <subcellularLocation>
        <location evidence="3">Cytoplasm</location>
        <location evidence="3">Cytoskeleton</location>
        <location evidence="3">Cilium basal body</location>
    </subcellularLocation>
    <subcellularLocation>
        <location evidence="2">Cytoplasm</location>
        <location evidence="2">Cytoskeleton</location>
        <location evidence="2">Microtubule organizing center</location>
        <location evidence="2">Centrosome</location>
        <location evidence="2">Centriole</location>
    </subcellularLocation>
</comment>
<comment type="function">
    <text evidence="20">Involved in L-serine biosynthesis via the phosphorylated pathway, a three-step pathway converting the glycolytic intermediate 3-phospho-D-glycerate into L-serine. Catalyzes the second step, that is the pyridoxal 5'-phosphate-dependent transamination of 3-phosphohydroxypyruvate and L-glutamate to O-phosphoserine (OPS) and alpha-ketoglutarate.</text>
</comment>
<dbReference type="eggNOG" id="KOG4308">
    <property type="taxonomic scope" value="Eukaryota"/>
</dbReference>
<keyword evidence="16" id="KW-0206">Cytoskeleton</keyword>
<evidence type="ECO:0000256" key="27">
    <source>
        <dbReference type="SAM" id="MobiDB-lite"/>
    </source>
</evidence>
<feature type="compositionally biased region" description="Basic and acidic residues" evidence="27">
    <location>
        <begin position="443"/>
        <end position="453"/>
    </location>
</feature>
<keyword evidence="13" id="KW-0663">Pyridoxal phosphate</keyword>
<dbReference type="InterPro" id="IPR026212">
    <property type="entry name" value="Cep78"/>
</dbReference>
<proteinExistence type="inferred from homology"/>
<evidence type="ECO:0000313" key="29">
    <source>
        <dbReference type="EMBL" id="KFO25903.1"/>
    </source>
</evidence>
<dbReference type="InterPro" id="IPR015424">
    <property type="entry name" value="PyrdxlP-dep_Trfase"/>
</dbReference>
<evidence type="ECO:0000256" key="20">
    <source>
        <dbReference type="ARBA" id="ARBA00054188"/>
    </source>
</evidence>
<feature type="coiled-coil region" evidence="26">
    <location>
        <begin position="453"/>
        <end position="497"/>
    </location>
</feature>
<accession>A0A091D5Y3</accession>
<sequence>MIDSVKLRRDSAADFFSHYEYLCALQDSVPLPAVRACLREGVLDFNADRLRVVDWAPLLSTLKTNKDLPLISIRSCFQPWLGETGSNINKVYRSRVPAIRSKDVTFQLCKALKGCLNISSVLRNLELNGLLLRERDLTILTKGLNKSTSLVHLSLANCPIGDGGLEIICQGIKNSITLKTVNFTECNLTWQGADHMAKILKYQVMRRHEETWAESLRYRRPDLDCMAGLRRITLNCNTLVGDLGARAFADSLSEDLWLRALDLQQCGLTNDGAQALLEALETNRTLVVLDIRRNPLIDHSMMKAVIKKVLQNGRSAKSEYQWMTSPSVKESPKTAKQKKRTIILGSSRKGKATIRIGLATKKPASSGRKYTLGKECYAPEPLPPGVSGFLPWRTAERAKRSRGFPLIKTRDIPTQLQPSDFPVTVTVESPSSSEIEEIDDSSESVHEVPEKTSVKHEALQEKLEECLKQLKEERVIRLKADKRVSELEHENAQLRNINFSLSEALHAQSLTHMILDDDGVLGSIENSFQKFHAFLDLLKDAGLGQLATMAGIDQSDFHLLGRPQLNSTVSHPPEEEKKAPEEEKPDPKQSAAGQMQNIQFQKITGDARIPLPLDSFHVPVSTQETIVTSRDNLGNPAPEQQQQQDSFEGFIARTCSPSADKIPGTGEEEWSRNSRSPSEKVTRAGEYTKKHSAKKQPGKDLHSYSDSSVSWKSKGTKENGSLVKEPIKRGRSVSESPALLAFRVCGGRAGAGTAASCLEKPLHFLRDSRVLCGRGPVLATAEHLRPCNHVLLLPPRFISVITATLLTSGSFEFLVLLELQKELLDYRGVGISVLEMSHRSSDFGKIVGSTENLVRELLAVPDNYKVIFVQGGGCGQFSAVPLNLIGLKAGRCADYVVTGAWSAKAAEEAKKFGTVSIVHPKLGSYTKIPDPGTWTLNPDASYVYFCANETVHGVEFDFIPDVKGAVLVCDMSSNFLSRPVDVSKFGVIFAGAQKNVGCAGVTVVIVRDDLLGFALRECPSVLEYKTQASSSSLYNTPPCFSIYVMGLVLEWIKNNGGAANMEKLSSIKSKMIYDIIDRSQGFYVCPVEPQNRSKMNVPFRIGSAKGDDALEKRFLDKALELNMISLKGHRSVGGIRVSLYNAVTVEDVKKLAAFMENFLEMHQL</sequence>
<keyword evidence="8" id="KW-0597">Phosphoprotein</keyword>
<comment type="similarity">
    <text evidence="22">Belongs to the CEP78 family.</text>
</comment>
<keyword evidence="14" id="KW-0007">Acetylation</keyword>
<dbReference type="FunFam" id="3.40.640.10:FF:000010">
    <property type="entry name" value="Phosphoserine aminotransferase"/>
    <property type="match status" value="1"/>
</dbReference>
<evidence type="ECO:0000256" key="13">
    <source>
        <dbReference type="ARBA" id="ARBA00022898"/>
    </source>
</evidence>
<dbReference type="AlphaFoldDB" id="A0A091D5Y3"/>
<evidence type="ECO:0000256" key="14">
    <source>
        <dbReference type="ARBA" id="ARBA00022990"/>
    </source>
</evidence>
<evidence type="ECO:0000256" key="8">
    <source>
        <dbReference type="ARBA" id="ARBA00022553"/>
    </source>
</evidence>
<dbReference type="GO" id="GO:0004648">
    <property type="term" value="F:O-phospho-L-serine:2-oxoglutarate aminotransferase activity"/>
    <property type="evidence" value="ECO:0007669"/>
    <property type="project" value="UniProtKB-EC"/>
</dbReference>